<accession>A0A835U8D5</accession>
<dbReference type="EMBL" id="JADCNM010000023">
    <property type="protein sequence ID" value="KAG0452198.1"/>
    <property type="molecule type" value="Genomic_DNA"/>
</dbReference>
<feature type="compositionally biased region" description="Polar residues" evidence="2">
    <location>
        <begin position="14"/>
        <end position="43"/>
    </location>
</feature>
<sequence length="98" mass="10485">MPENHVIVGELLESKSSQQGDTINTPRSLSVDPSWNPDSESSQATGGFSVAFSLAVIQSECQQLICEILRATPEAATADAAVQTARLANKAPMKEKRQ</sequence>
<evidence type="ECO:0000256" key="2">
    <source>
        <dbReference type="SAM" id="MobiDB-lite"/>
    </source>
</evidence>
<dbReference type="GO" id="GO:0006612">
    <property type="term" value="P:protein targeting to membrane"/>
    <property type="evidence" value="ECO:0007669"/>
    <property type="project" value="UniProtKB-UniRule"/>
</dbReference>
<evidence type="ECO:0000313" key="4">
    <source>
        <dbReference type="Proteomes" id="UP000639772"/>
    </source>
</evidence>
<dbReference type="PANTHER" id="PTHR14146:SF0">
    <property type="entry name" value="EXOCYST COMPLEX COMPONENT 4"/>
    <property type="match status" value="1"/>
</dbReference>
<dbReference type="GO" id="GO:0000145">
    <property type="term" value="C:exocyst"/>
    <property type="evidence" value="ECO:0007669"/>
    <property type="project" value="UniProtKB-UniRule"/>
</dbReference>
<reference evidence="3 4" key="1">
    <citation type="journal article" date="2020" name="Nat. Food">
        <title>A phased Vanilla planifolia genome enables genetic improvement of flavour and production.</title>
        <authorList>
            <person name="Hasing T."/>
            <person name="Tang H."/>
            <person name="Brym M."/>
            <person name="Khazi F."/>
            <person name="Huang T."/>
            <person name="Chambers A.H."/>
        </authorList>
    </citation>
    <scope>NUCLEOTIDE SEQUENCE [LARGE SCALE GENOMIC DNA]</scope>
    <source>
        <tissue evidence="3">Leaf</tissue>
    </source>
</reference>
<dbReference type="InterPro" id="IPR039682">
    <property type="entry name" value="Sec8/EXOC4"/>
</dbReference>
<feature type="region of interest" description="Disordered" evidence="2">
    <location>
        <begin position="1"/>
        <end position="43"/>
    </location>
</feature>
<protein>
    <recommendedName>
        <fullName evidence="1">Exocyst complex component Sec8</fullName>
    </recommendedName>
</protein>
<dbReference type="GO" id="GO:0006893">
    <property type="term" value="P:Golgi to plasma membrane transport"/>
    <property type="evidence" value="ECO:0007669"/>
    <property type="project" value="TreeGrafter"/>
</dbReference>
<dbReference type="AlphaFoldDB" id="A0A835U8D5"/>
<name>A0A835U8D5_VANPL</name>
<organism evidence="3 4">
    <name type="scientific">Vanilla planifolia</name>
    <name type="common">Vanilla</name>
    <dbReference type="NCBI Taxonomy" id="51239"/>
    <lineage>
        <taxon>Eukaryota</taxon>
        <taxon>Viridiplantae</taxon>
        <taxon>Streptophyta</taxon>
        <taxon>Embryophyta</taxon>
        <taxon>Tracheophyta</taxon>
        <taxon>Spermatophyta</taxon>
        <taxon>Magnoliopsida</taxon>
        <taxon>Liliopsida</taxon>
        <taxon>Asparagales</taxon>
        <taxon>Orchidaceae</taxon>
        <taxon>Vanilloideae</taxon>
        <taxon>Vanilleae</taxon>
        <taxon>Vanilla</taxon>
    </lineage>
</organism>
<dbReference type="GO" id="GO:0090522">
    <property type="term" value="P:vesicle tethering involved in exocytosis"/>
    <property type="evidence" value="ECO:0007669"/>
    <property type="project" value="UniProtKB-UniRule"/>
</dbReference>
<keyword evidence="1" id="KW-0813">Transport</keyword>
<gene>
    <name evidence="3" type="ORF">HPP92_025838</name>
</gene>
<comment type="similarity">
    <text evidence="1">Belongs to the SEC8 family.</text>
</comment>
<comment type="caution">
    <text evidence="3">The sequence shown here is derived from an EMBL/GenBank/DDBJ whole genome shotgun (WGS) entry which is preliminary data.</text>
</comment>
<evidence type="ECO:0000256" key="1">
    <source>
        <dbReference type="RuleBase" id="RU367079"/>
    </source>
</evidence>
<keyword evidence="1" id="KW-0268">Exocytosis</keyword>
<dbReference type="OrthoDB" id="272977at2759"/>
<keyword evidence="1" id="KW-0653">Protein transport</keyword>
<dbReference type="GO" id="GO:0015031">
    <property type="term" value="P:protein transport"/>
    <property type="evidence" value="ECO:0007669"/>
    <property type="project" value="UniProtKB-KW"/>
</dbReference>
<dbReference type="PANTHER" id="PTHR14146">
    <property type="entry name" value="EXOCYST COMPLEX COMPONENT 4"/>
    <property type="match status" value="1"/>
</dbReference>
<proteinExistence type="inferred from homology"/>
<evidence type="ECO:0000313" key="3">
    <source>
        <dbReference type="EMBL" id="KAG0452198.1"/>
    </source>
</evidence>
<feature type="non-terminal residue" evidence="3">
    <location>
        <position position="98"/>
    </location>
</feature>
<comment type="function">
    <text evidence="1">Component of the exocyst complex involved in the docking of exocytic vesicles with fusion sites on the plasma membrane.</text>
</comment>
<dbReference type="Proteomes" id="UP000639772">
    <property type="component" value="Unassembled WGS sequence"/>
</dbReference>